<evidence type="ECO:0000313" key="1">
    <source>
        <dbReference type="EMBL" id="WBR14442.1"/>
    </source>
</evidence>
<name>A0AA95J3H9_9VIRU</name>
<sequence length="420" mass="45252">MYHRALASIRNDYPDCVIESRPCHVPDGGVNGACRRDHDDDAMCDSDTGSPVIVGHRAVLSKLPYFAALFARADPERIDRDGPEGSQRSFRLVYGASIPFRRDSLTFLVGLLYGTVSHFAIASRCADPVDTIGAAVYLGLDAARTESIVERVAVVLLRALGRAQRSAHQENGGDGDNDVGDAYRRLASFTLHMADSDLPVETKRAVLGRMFGLLDDADRAGVDKALVPADYYRPDAVGVGTVEADPGGVRWRHITLACDQYSGGWGASVSHQGLVFCVKASCGTSFEEEEVTVSILVTPEGEALGSWKHSKPAPDGAIDVVVRCMTARVEAYHPVAHVAACERTLWSRPAHDTRRAPAFAVIPKGAVPVPCGFAKTARDGRTVTRRCPLNVTLDDLIGRNARAVACLVRIRVQEQAPPAQ</sequence>
<dbReference type="Proteomes" id="UP001185135">
    <property type="component" value="Segment"/>
</dbReference>
<proteinExistence type="predicted"/>
<reference evidence="1" key="1">
    <citation type="submission" date="2022-06" db="EMBL/GenBank/DDBJ databases">
        <authorList>
            <person name="Legendre M."/>
            <person name="Claverie J.-M."/>
            <person name="Alempic J.-M."/>
            <person name="Abergel C."/>
        </authorList>
    </citation>
    <scope>NUCLEOTIDE SEQUENCE</scope>
    <source>
        <strain evidence="1">Kuranda</strain>
    </source>
</reference>
<evidence type="ECO:0000313" key="2">
    <source>
        <dbReference type="Proteomes" id="UP001185135"/>
    </source>
</evidence>
<protein>
    <submittedName>
        <fullName evidence="1">Btb/poz domain-containing protein</fullName>
    </submittedName>
</protein>
<accession>A0AA95J3H9</accession>
<dbReference type="EMBL" id="ON887157">
    <property type="protein sequence ID" value="WBR14442.1"/>
    <property type="molecule type" value="Genomic_DNA"/>
</dbReference>
<gene>
    <name evidence="1" type="ORF">pkur_cds_267</name>
</gene>
<organism evidence="1 2">
    <name type="scientific">Pandoravirus kuranda</name>
    <dbReference type="NCBI Taxonomy" id="3019033"/>
    <lineage>
        <taxon>Viruses</taxon>
        <taxon>Pandoravirus</taxon>
    </lineage>
</organism>